<accession>A8MBQ1</accession>
<sequence>MLVIGHMTIDELEFPGVSRISPGGPPTFCSTYLKQAGFIAKPISVVGVDFKPALRPYEELGIDLTGVKIEESCRTTRFRIRYDEFMNRKLWLLSRCRDIELSDITVNDDAVVINPVAGEVSWRLVEAIRERAKLVSIDLQGFTRRFLDNGLVINDSPSNIIELALSHSDVVKVSADEVNHGIRRVKDKVLVVSMGGNLAKMYTNGKVYWFDGNVKVNAIDPTGAGDVLICSLTGYLKMGLNPLDAFIKAVALATVRVTVSGPFGRIDPWLLDQVTSELSRLVRFSEI</sequence>
<dbReference type="InterPro" id="IPR050306">
    <property type="entry name" value="PfkB_Carbo_kinase"/>
</dbReference>
<dbReference type="Gene3D" id="3.40.1190.20">
    <property type="match status" value="1"/>
</dbReference>
<dbReference type="InterPro" id="IPR011611">
    <property type="entry name" value="PfkB_dom"/>
</dbReference>
<evidence type="ECO:0000313" key="6">
    <source>
        <dbReference type="Proteomes" id="UP000001137"/>
    </source>
</evidence>
<evidence type="ECO:0000259" key="4">
    <source>
        <dbReference type="Pfam" id="PF00294"/>
    </source>
</evidence>
<proteinExistence type="inferred from homology"/>
<dbReference type="HOGENOM" id="CLU_065902_3_0_2"/>
<dbReference type="GeneID" id="5710008"/>
<evidence type="ECO:0000256" key="2">
    <source>
        <dbReference type="ARBA" id="ARBA00022679"/>
    </source>
</evidence>
<dbReference type="OrthoDB" id="26949at2157"/>
<name>A8MBQ1_CALMQ</name>
<dbReference type="Proteomes" id="UP000001137">
    <property type="component" value="Chromosome"/>
</dbReference>
<dbReference type="SUPFAM" id="SSF53613">
    <property type="entry name" value="Ribokinase-like"/>
    <property type="match status" value="1"/>
</dbReference>
<evidence type="ECO:0000313" key="5">
    <source>
        <dbReference type="EMBL" id="ABW01244.1"/>
    </source>
</evidence>
<comment type="similarity">
    <text evidence="1">Belongs to the carbohydrate kinase PfkB family.</text>
</comment>
<protein>
    <submittedName>
        <fullName evidence="5">PfkB domain protein</fullName>
    </submittedName>
</protein>
<keyword evidence="6" id="KW-1185">Reference proteome</keyword>
<keyword evidence="3" id="KW-0418">Kinase</keyword>
<reference evidence="5 6" key="1">
    <citation type="submission" date="2007-10" db="EMBL/GenBank/DDBJ databases">
        <title>Complete sequence of Caldivirga maquilingensis IC-167.</title>
        <authorList>
            <consortium name="US DOE Joint Genome Institute"/>
            <person name="Copeland A."/>
            <person name="Lucas S."/>
            <person name="Lapidus A."/>
            <person name="Barry K."/>
            <person name="Glavina del Rio T."/>
            <person name="Dalin E."/>
            <person name="Tice H."/>
            <person name="Pitluck S."/>
            <person name="Saunders E."/>
            <person name="Brettin T."/>
            <person name="Bruce D."/>
            <person name="Detter J.C."/>
            <person name="Han C."/>
            <person name="Schmutz J."/>
            <person name="Larimer F."/>
            <person name="Land M."/>
            <person name="Hauser L."/>
            <person name="Kyrpides N."/>
            <person name="Ivanova N."/>
            <person name="Biddle J.F."/>
            <person name="Zhang Z."/>
            <person name="Fitz-Gibbon S.T."/>
            <person name="Lowe T.M."/>
            <person name="Saltikov C."/>
            <person name="House C.H."/>
            <person name="Richardson P."/>
        </authorList>
    </citation>
    <scope>NUCLEOTIDE SEQUENCE [LARGE SCALE GENOMIC DNA]</scope>
    <source>
        <strain evidence="6">ATCC 700844 / DSM 13496 / JCM 10307 / IC-167</strain>
    </source>
</reference>
<dbReference type="EMBL" id="CP000852">
    <property type="protein sequence ID" value="ABW01244.1"/>
    <property type="molecule type" value="Genomic_DNA"/>
</dbReference>
<evidence type="ECO:0000256" key="1">
    <source>
        <dbReference type="ARBA" id="ARBA00010688"/>
    </source>
</evidence>
<keyword evidence="2" id="KW-0808">Transferase</keyword>
<dbReference type="RefSeq" id="WP_012185464.1">
    <property type="nucleotide sequence ID" value="NC_009954.1"/>
</dbReference>
<organism evidence="5 6">
    <name type="scientific">Caldivirga maquilingensis (strain ATCC 700844 / DSM 13496 / JCM 10307 / IC-167)</name>
    <dbReference type="NCBI Taxonomy" id="397948"/>
    <lineage>
        <taxon>Archaea</taxon>
        <taxon>Thermoproteota</taxon>
        <taxon>Thermoprotei</taxon>
        <taxon>Thermoproteales</taxon>
        <taxon>Thermoproteaceae</taxon>
        <taxon>Caldivirga</taxon>
    </lineage>
</organism>
<dbReference type="AlphaFoldDB" id="A8MBQ1"/>
<dbReference type="PANTHER" id="PTHR43085">
    <property type="entry name" value="HEXOKINASE FAMILY MEMBER"/>
    <property type="match status" value="1"/>
</dbReference>
<dbReference type="Pfam" id="PF00294">
    <property type="entry name" value="PfkB"/>
    <property type="match status" value="1"/>
</dbReference>
<dbReference type="STRING" id="397948.Cmaq_0398"/>
<gene>
    <name evidence="5" type="ordered locus">Cmaq_0398</name>
</gene>
<evidence type="ECO:0000256" key="3">
    <source>
        <dbReference type="ARBA" id="ARBA00022777"/>
    </source>
</evidence>
<feature type="domain" description="Carbohydrate kinase PfkB" evidence="4">
    <location>
        <begin position="176"/>
        <end position="261"/>
    </location>
</feature>
<dbReference type="InterPro" id="IPR029056">
    <property type="entry name" value="Ribokinase-like"/>
</dbReference>
<dbReference type="KEGG" id="cma:Cmaq_0398"/>
<dbReference type="eggNOG" id="arCOG00016">
    <property type="taxonomic scope" value="Archaea"/>
</dbReference>
<dbReference type="PANTHER" id="PTHR43085:SF57">
    <property type="entry name" value="CARBOHYDRATE KINASE PFKB DOMAIN-CONTAINING PROTEIN"/>
    <property type="match status" value="1"/>
</dbReference>
<dbReference type="GO" id="GO:0016301">
    <property type="term" value="F:kinase activity"/>
    <property type="evidence" value="ECO:0007669"/>
    <property type="project" value="UniProtKB-KW"/>
</dbReference>